<keyword evidence="3" id="KW-1185">Reference proteome</keyword>
<dbReference type="InterPro" id="IPR028098">
    <property type="entry name" value="Glyco_trans_4-like_N"/>
</dbReference>
<dbReference type="CDD" id="cd03814">
    <property type="entry name" value="GT4-like"/>
    <property type="match status" value="1"/>
</dbReference>
<feature type="domain" description="Glycosyltransferase subfamily 4-like N-terminal" evidence="1">
    <location>
        <begin position="30"/>
        <end position="199"/>
    </location>
</feature>
<dbReference type="PANTHER" id="PTHR45947:SF3">
    <property type="entry name" value="SULFOQUINOVOSYL TRANSFERASE SQD2"/>
    <property type="match status" value="1"/>
</dbReference>
<dbReference type="SUPFAM" id="SSF53756">
    <property type="entry name" value="UDP-Glycosyltransferase/glycogen phosphorylase"/>
    <property type="match status" value="1"/>
</dbReference>
<gene>
    <name evidence="2" type="ORF">ACFSJC_07510</name>
</gene>
<evidence type="ECO:0000313" key="2">
    <source>
        <dbReference type="EMBL" id="MFD2111682.1"/>
    </source>
</evidence>
<dbReference type="EC" id="2.4.-.-" evidence="2"/>
<keyword evidence="2" id="KW-0808">Transferase</keyword>
<evidence type="ECO:0000313" key="3">
    <source>
        <dbReference type="Proteomes" id="UP001597337"/>
    </source>
</evidence>
<dbReference type="GO" id="GO:0016757">
    <property type="term" value="F:glycosyltransferase activity"/>
    <property type="evidence" value="ECO:0007669"/>
    <property type="project" value="UniProtKB-KW"/>
</dbReference>
<dbReference type="PANTHER" id="PTHR45947">
    <property type="entry name" value="SULFOQUINOVOSYL TRANSFERASE SQD2"/>
    <property type="match status" value="1"/>
</dbReference>
<dbReference type="Proteomes" id="UP001597337">
    <property type="component" value="Unassembled WGS sequence"/>
</dbReference>
<dbReference type="Gene3D" id="3.40.50.2000">
    <property type="entry name" value="Glycogen Phosphorylase B"/>
    <property type="match status" value="2"/>
</dbReference>
<protein>
    <submittedName>
        <fullName evidence="2">Glycosyltransferase family 4 protein</fullName>
        <ecNumber evidence="2">2.4.-.-</ecNumber>
    </submittedName>
</protein>
<dbReference type="Pfam" id="PF13692">
    <property type="entry name" value="Glyco_trans_1_4"/>
    <property type="match status" value="1"/>
</dbReference>
<sequence length="408" mass="45065">MTAAEQNASSARTRPTLRVAIVTETYPPEINGVANTMLHLAEGLANRGHRIQLVRPKQTADQDKTKPAGMDLMLVPGLPIPGYRGLRFGLPVYWRMRRFWHRNRPDLIYIATQGPLGHAALSAARALNIPAITGFHTQFQQYSRHYGLGLLTRRIANSLRHFHNRSDTTLVPTAELKAELSADGFLNLHVFGRGVDVDQFSPAWRSAELRRAWGCGDDDLVVLYVGRIAAEKNLDLAREAFQAIQSNRPSARFVLVGDGPEAVHMQREFPEFIFVGAKVGAELSAHYASGDLFLFPSLTETFGNVVTEAMASGLPVIAFDYAAPHTHIRPGENGVTVPMEDRAAFVAASRETVTDLGRLREMGKAARKTAEDISWDRVLGGVEERLFEVIHQQRGTEARHASMATTAE</sequence>
<evidence type="ECO:0000259" key="1">
    <source>
        <dbReference type="Pfam" id="PF13439"/>
    </source>
</evidence>
<dbReference type="InterPro" id="IPR050194">
    <property type="entry name" value="Glycosyltransferase_grp1"/>
</dbReference>
<comment type="caution">
    <text evidence="2">The sequence shown here is derived from an EMBL/GenBank/DDBJ whole genome shotgun (WGS) entry which is preliminary data.</text>
</comment>
<organism evidence="2 3">
    <name type="scientific">Thiorhodococcus fuscus</name>
    <dbReference type="NCBI Taxonomy" id="527200"/>
    <lineage>
        <taxon>Bacteria</taxon>
        <taxon>Pseudomonadati</taxon>
        <taxon>Pseudomonadota</taxon>
        <taxon>Gammaproteobacteria</taxon>
        <taxon>Chromatiales</taxon>
        <taxon>Chromatiaceae</taxon>
        <taxon>Thiorhodococcus</taxon>
    </lineage>
</organism>
<name>A0ABW4Y671_9GAMM</name>
<dbReference type="RefSeq" id="WP_386025313.1">
    <property type="nucleotide sequence ID" value="NZ_JBHUHX010000015.1"/>
</dbReference>
<reference evidence="3" key="1">
    <citation type="journal article" date="2019" name="Int. J. Syst. Evol. Microbiol.">
        <title>The Global Catalogue of Microorganisms (GCM) 10K type strain sequencing project: providing services to taxonomists for standard genome sequencing and annotation.</title>
        <authorList>
            <consortium name="The Broad Institute Genomics Platform"/>
            <consortium name="The Broad Institute Genome Sequencing Center for Infectious Disease"/>
            <person name="Wu L."/>
            <person name="Ma J."/>
        </authorList>
    </citation>
    <scope>NUCLEOTIDE SEQUENCE [LARGE SCALE GENOMIC DNA]</scope>
    <source>
        <strain evidence="3">KACC 12597</strain>
    </source>
</reference>
<proteinExistence type="predicted"/>
<dbReference type="EMBL" id="JBHUHX010000015">
    <property type="protein sequence ID" value="MFD2111682.1"/>
    <property type="molecule type" value="Genomic_DNA"/>
</dbReference>
<keyword evidence="2" id="KW-0328">Glycosyltransferase</keyword>
<dbReference type="Pfam" id="PF13439">
    <property type="entry name" value="Glyco_transf_4"/>
    <property type="match status" value="1"/>
</dbReference>
<accession>A0ABW4Y671</accession>